<feature type="compositionally biased region" description="Polar residues" evidence="1">
    <location>
        <begin position="573"/>
        <end position="582"/>
    </location>
</feature>
<protein>
    <submittedName>
        <fullName evidence="2">Uncharacterized protein</fullName>
    </submittedName>
</protein>
<evidence type="ECO:0000313" key="2">
    <source>
        <dbReference type="EMBL" id="KIY01207.1"/>
    </source>
</evidence>
<name>A0A0D2IVX3_9EURO</name>
<dbReference type="Proteomes" id="UP000053411">
    <property type="component" value="Unassembled WGS sequence"/>
</dbReference>
<accession>A0A0D2IVX3</accession>
<gene>
    <name evidence="2" type="ORF">Z520_02759</name>
</gene>
<proteinExistence type="predicted"/>
<feature type="compositionally biased region" description="Low complexity" evidence="1">
    <location>
        <begin position="276"/>
        <end position="288"/>
    </location>
</feature>
<evidence type="ECO:0000256" key="1">
    <source>
        <dbReference type="SAM" id="MobiDB-lite"/>
    </source>
</evidence>
<feature type="compositionally biased region" description="Polar residues" evidence="1">
    <location>
        <begin position="454"/>
        <end position="463"/>
    </location>
</feature>
<dbReference type="AlphaFoldDB" id="A0A0D2IVX3"/>
<feature type="region of interest" description="Disordered" evidence="1">
    <location>
        <begin position="255"/>
        <end position="327"/>
    </location>
</feature>
<feature type="compositionally biased region" description="Basic and acidic residues" evidence="1">
    <location>
        <begin position="439"/>
        <end position="453"/>
    </location>
</feature>
<feature type="compositionally biased region" description="Low complexity" evidence="1">
    <location>
        <begin position="255"/>
        <end position="266"/>
    </location>
</feature>
<dbReference type="EMBL" id="KN848065">
    <property type="protein sequence ID" value="KIY01207.1"/>
    <property type="molecule type" value="Genomic_DNA"/>
</dbReference>
<evidence type="ECO:0000313" key="3">
    <source>
        <dbReference type="Proteomes" id="UP000053411"/>
    </source>
</evidence>
<keyword evidence="3" id="KW-1185">Reference proteome</keyword>
<dbReference type="OrthoDB" id="25896at2759"/>
<dbReference type="GeneID" id="27708505"/>
<feature type="region of interest" description="Disordered" evidence="1">
    <location>
        <begin position="439"/>
        <end position="469"/>
    </location>
</feature>
<dbReference type="RefSeq" id="XP_016635329.1">
    <property type="nucleotide sequence ID" value="XM_016773272.1"/>
</dbReference>
<sequence>MDVMSVEACVQAGELMPLTSLLLCLSMLLLLRKNILQTPHKPFYMTEVLPKSVNVPDCWDRARSLIIVASSITLHRGRYSELSLCNTVNDVVLLYDLVGTASWTFIGAYRDASKLVQRLKNKQNTSEDFILPEQLTKDFEDSLSLGCSAVQSLYDHDVRRFGETYARGDATAREQMKDILINLQQAVISHLREVFMDEATLDLHMLKETSDDCRVNATVCLGQLYQRMSTATAAMKQISRPYIDESDKVQLPGSLAYSSSRSTHSSLGGRPSDNQSATSYTTYSSRTAVGHERKPSGGLAPQRRTSMNSTVSYLSEPPKSRTPGENNVPALPFLMQRQTSQGAVEPPSSGFVVSRQLEDSIPSTGADPPLYRPNLTRPVYTSDEKGQRFPKESNFYQSPVLSPHKQVPQNTCLERSPGIANEIQVSVPVLPAQVHELDHSERREAHKTQDQEATKQNMSSNQRPAVPLNPDYSTLEYVATLDSRSRPPAASVPDQHYQSFLHQLPPHLQEQVQQSMWHGYQARQILQGHSYNDSPISRPQISNAGPETVPAVMDPLFQQRVPPVPPVPRPLSIRSTGSNGSRMGSFAIRKGLPPGIADAIHKPAPTSLETQFTSLPRYVKPKALDLADNEQTATLNSPTSLRGQFMDSTSDSITVKSASESASLESTMRIAPVPAASPELQIARSQLNLPSNNLGVRKKGFSLEHRRGPKGQEYFWRCTKCNFEGPASVSRALPSGGRGSVKTEKTYDTKVRYSEGGIKYRWNLLAKCHMPKKLTIGDAMNNGDAFACFFCCVEGAAKGWTEDGVPSQLAKLGVFGEKKATTVNLTPTFTGLQAFLAHLETHRLPDRTPGLIASNELYCIVGRVAHDQEEFDLNLPPLGA</sequence>
<dbReference type="PANTHER" id="PTHR42354">
    <property type="entry name" value="C2H2-TYPE DOMAIN-CONTAINING PROTEIN"/>
    <property type="match status" value="1"/>
</dbReference>
<organism evidence="2 3">
    <name type="scientific">Fonsecaea multimorphosa CBS 102226</name>
    <dbReference type="NCBI Taxonomy" id="1442371"/>
    <lineage>
        <taxon>Eukaryota</taxon>
        <taxon>Fungi</taxon>
        <taxon>Dikarya</taxon>
        <taxon>Ascomycota</taxon>
        <taxon>Pezizomycotina</taxon>
        <taxon>Eurotiomycetes</taxon>
        <taxon>Chaetothyriomycetidae</taxon>
        <taxon>Chaetothyriales</taxon>
        <taxon>Herpotrichiellaceae</taxon>
        <taxon>Fonsecaea</taxon>
    </lineage>
</organism>
<dbReference type="STRING" id="1442371.A0A0D2IVX3"/>
<dbReference type="PANTHER" id="PTHR42354:SF1">
    <property type="entry name" value="C2H2-TYPE DOMAIN-CONTAINING PROTEIN"/>
    <property type="match status" value="1"/>
</dbReference>
<dbReference type="VEuPathDB" id="FungiDB:Z520_02759"/>
<feature type="region of interest" description="Disordered" evidence="1">
    <location>
        <begin position="562"/>
        <end position="582"/>
    </location>
</feature>
<reference evidence="2 3" key="1">
    <citation type="submission" date="2015-01" db="EMBL/GenBank/DDBJ databases">
        <title>The Genome Sequence of Fonsecaea multimorphosa CBS 102226.</title>
        <authorList>
            <consortium name="The Broad Institute Genomics Platform"/>
            <person name="Cuomo C."/>
            <person name="de Hoog S."/>
            <person name="Gorbushina A."/>
            <person name="Stielow B."/>
            <person name="Teixiera M."/>
            <person name="Abouelleil A."/>
            <person name="Chapman S.B."/>
            <person name="Priest M."/>
            <person name="Young S.K."/>
            <person name="Wortman J."/>
            <person name="Nusbaum C."/>
            <person name="Birren B."/>
        </authorList>
    </citation>
    <scope>NUCLEOTIDE SEQUENCE [LARGE SCALE GENOMIC DNA]</scope>
    <source>
        <strain evidence="2 3">CBS 102226</strain>
    </source>
</reference>
<feature type="compositionally biased region" description="Polar residues" evidence="1">
    <location>
        <begin position="303"/>
        <end position="313"/>
    </location>
</feature>